<feature type="transmembrane region" description="Helical" evidence="1">
    <location>
        <begin position="934"/>
        <end position="952"/>
    </location>
</feature>
<protein>
    <recommendedName>
        <fullName evidence="4">Cation-transporting P-type ATPase C-terminal domain-containing protein</fullName>
    </recommendedName>
</protein>
<dbReference type="Gene3D" id="2.70.150.10">
    <property type="entry name" value="Calcium-transporting ATPase, cytoplasmic transduction domain A"/>
    <property type="match status" value="1"/>
</dbReference>
<dbReference type="Proteomes" id="UP000494206">
    <property type="component" value="Unassembled WGS sequence"/>
</dbReference>
<evidence type="ECO:0008006" key="4">
    <source>
        <dbReference type="Google" id="ProtNLM"/>
    </source>
</evidence>
<keyword evidence="3" id="KW-1185">Reference proteome</keyword>
<accession>A0A8S1F5D1</accession>
<feature type="transmembrane region" description="Helical" evidence="1">
    <location>
        <begin position="285"/>
        <end position="305"/>
    </location>
</feature>
<feature type="transmembrane region" description="Helical" evidence="1">
    <location>
        <begin position="1050"/>
        <end position="1069"/>
    </location>
</feature>
<dbReference type="InterPro" id="IPR008250">
    <property type="entry name" value="ATPase_P-typ_transduc_dom_A_sf"/>
</dbReference>
<feature type="transmembrane region" description="Helical" evidence="1">
    <location>
        <begin position="77"/>
        <end position="98"/>
    </location>
</feature>
<dbReference type="PANTHER" id="PTHR13219:SF6">
    <property type="entry name" value="TRANSMEMBRANE PROTEIN 94"/>
    <property type="match status" value="1"/>
</dbReference>
<dbReference type="SUPFAM" id="SSF81653">
    <property type="entry name" value="Calcium ATPase, transduction domain A"/>
    <property type="match status" value="1"/>
</dbReference>
<keyword evidence="1" id="KW-0472">Membrane</keyword>
<dbReference type="OrthoDB" id="5568754at2759"/>
<evidence type="ECO:0000313" key="2">
    <source>
        <dbReference type="EMBL" id="CAB3408925.1"/>
    </source>
</evidence>
<feature type="transmembrane region" description="Helical" evidence="1">
    <location>
        <begin position="903"/>
        <end position="928"/>
    </location>
</feature>
<comment type="caution">
    <text evidence="2">The sequence shown here is derived from an EMBL/GenBank/DDBJ whole genome shotgun (WGS) entry which is preliminary data.</text>
</comment>
<name>A0A8S1F5D1_9PELO</name>
<sequence length="1160" mass="130950">MEKWPGLTSHQAFEHLIQEAKLSIAEWYSVNVVNKIKPVETDKVRKHGRFFCKRTFAIIRLALLFLIIGAVDIDNRISLEICTIYVLIFIYTILLQIWQTRLRENLKQFKFRAALEEIERIEEEKPNEFVYPSNLEAVTDDVALCQTAIRDGRIVEVPTILLVVGDVILLRPGKPAPCACETIDGKYIAEGEQPTWLIKPDPKTNVVEPLEPVYARVVTYPIKTRLEATLSNEESLLLFDHQVHYLIHYVFERILLPFTILVSILGTTVRFLYADYESLFGTRFVFAVPALTIFPMLIIQLPFLLHSVKCLNNRTIFEYLNLDTKTFRTSKDLLAILAGITGTSFVDKKGILSSAHPSIEKLVFATNECEKETGSLDSEQIHLDVVNLSSDQRPDDPSKWELSFDDNTWQKYVTNLLPLAHNLLLNSCKQSEEFHRFLDHLSVVSQEVPRTIATANRRCMCQLPALMGFTEKSLEQFSNPTILGIYKRQPGEAPLPGLTKHRTPVEMAFCTIHNDNQSIYRHLACQGTANLVVDGCTHIWNGANVVPLSKRITSSVKDFYQRHSMTGHCLAVSYRPIFGKIDEKIAGKYVEVPLNHEVPILITSLARSHSIDSLQTLDKEQSQPISTADDAIERCFDGNVLCGLVVLHYEAITSAVSVIEKLDGICVRPVYFSKENELRSRVFAEKLGIEAGWNCHISLADDEDCTTKTDVSYKQFVEQIPCKTKFWGRMAISESHLENWDAEKLTRSTPSIRKFSTSSGKMGPIPNIARLPTGVKNVRPHLENVDNVPLLVGLFTDSTTSAVEEMIDILQENGEIVMVVGSSRNLNNTMLFAKANISVSIDHVEEASCRVDRAQNKLSNVNSISSKLISIATDFRLKHDGLLRLPSLIACARHRMSSYRSSLLFLLHSSLLVTLVMLLSTLAFLPIIFTHYQILLTSLIHIPALFIGTMFTDFEPSRTVIRIAPKNCIEIPKAEKIATITTFVLQFAPSAVYLNFVFLFMLVSNSNMMCSFSDISCILNSDGTIGARQLEFNETIDYTSLSTDTIRHVMGFQLTTCLVVLSSAFVFGLSSFWEDVPFKCVSWNASTIICLVSQIVFSAARGVHLSHLFDPTPLAFLTVWIVFIGLVNELNKIRRIRMFSREQRRTKFDFDTKLGMNSPY</sequence>
<keyword evidence="1" id="KW-1133">Transmembrane helix</keyword>
<evidence type="ECO:0000256" key="1">
    <source>
        <dbReference type="SAM" id="Phobius"/>
    </source>
</evidence>
<dbReference type="InterPro" id="IPR023298">
    <property type="entry name" value="ATPase_P-typ_TM_dom_sf"/>
</dbReference>
<evidence type="ECO:0000313" key="3">
    <source>
        <dbReference type="Proteomes" id="UP000494206"/>
    </source>
</evidence>
<organism evidence="2 3">
    <name type="scientific">Caenorhabditis bovis</name>
    <dbReference type="NCBI Taxonomy" id="2654633"/>
    <lineage>
        <taxon>Eukaryota</taxon>
        <taxon>Metazoa</taxon>
        <taxon>Ecdysozoa</taxon>
        <taxon>Nematoda</taxon>
        <taxon>Chromadorea</taxon>
        <taxon>Rhabditida</taxon>
        <taxon>Rhabditina</taxon>
        <taxon>Rhabditomorpha</taxon>
        <taxon>Rhabditoidea</taxon>
        <taxon>Rhabditidae</taxon>
        <taxon>Peloderinae</taxon>
        <taxon>Caenorhabditis</taxon>
    </lineage>
</organism>
<dbReference type="InterPro" id="IPR039720">
    <property type="entry name" value="TMEM94"/>
</dbReference>
<dbReference type="EMBL" id="CADEPM010000007">
    <property type="protein sequence ID" value="CAB3408925.1"/>
    <property type="molecule type" value="Genomic_DNA"/>
</dbReference>
<feature type="transmembrane region" description="Helical" evidence="1">
    <location>
        <begin position="254"/>
        <end position="273"/>
    </location>
</feature>
<feature type="transmembrane region" description="Helical" evidence="1">
    <location>
        <begin position="983"/>
        <end position="1003"/>
    </location>
</feature>
<proteinExistence type="predicted"/>
<gene>
    <name evidence="2" type="ORF">CBOVIS_LOCUS10644</name>
</gene>
<feature type="transmembrane region" description="Helical" evidence="1">
    <location>
        <begin position="1112"/>
        <end position="1131"/>
    </location>
</feature>
<dbReference type="SUPFAM" id="SSF81665">
    <property type="entry name" value="Calcium ATPase, transmembrane domain M"/>
    <property type="match status" value="1"/>
</dbReference>
<dbReference type="PANTHER" id="PTHR13219">
    <property type="entry name" value="TRANSMEMBRANE PROTEIN 94"/>
    <property type="match status" value="1"/>
</dbReference>
<dbReference type="AlphaFoldDB" id="A0A8S1F5D1"/>
<keyword evidence="1" id="KW-0812">Transmembrane</keyword>
<reference evidence="2 3" key="1">
    <citation type="submission" date="2020-04" db="EMBL/GenBank/DDBJ databases">
        <authorList>
            <person name="Laetsch R D."/>
            <person name="Stevens L."/>
            <person name="Kumar S."/>
            <person name="Blaxter L. M."/>
        </authorList>
    </citation>
    <scope>NUCLEOTIDE SEQUENCE [LARGE SCALE GENOMIC DNA]</scope>
</reference>
<feature type="transmembrane region" description="Helical" evidence="1">
    <location>
        <begin position="55"/>
        <end position="71"/>
    </location>
</feature>
<feature type="transmembrane region" description="Helical" evidence="1">
    <location>
        <begin position="1081"/>
        <end position="1100"/>
    </location>
</feature>